<dbReference type="SUPFAM" id="SSF117070">
    <property type="entry name" value="LEA14-like"/>
    <property type="match status" value="1"/>
</dbReference>
<dbReference type="RefSeq" id="WP_345238341.1">
    <property type="nucleotide sequence ID" value="NZ_BAABGZ010000081.1"/>
</dbReference>
<accession>A0ABP8IS67</accession>
<evidence type="ECO:0000256" key="1">
    <source>
        <dbReference type="SAM" id="SignalP"/>
    </source>
</evidence>
<reference evidence="3" key="1">
    <citation type="journal article" date="2019" name="Int. J. Syst. Evol. Microbiol.">
        <title>The Global Catalogue of Microorganisms (GCM) 10K type strain sequencing project: providing services to taxonomists for standard genome sequencing and annotation.</title>
        <authorList>
            <consortium name="The Broad Institute Genomics Platform"/>
            <consortium name="The Broad Institute Genome Sequencing Center for Infectious Disease"/>
            <person name="Wu L."/>
            <person name="Ma J."/>
        </authorList>
    </citation>
    <scope>NUCLEOTIDE SEQUENCE [LARGE SCALE GENOMIC DNA]</scope>
    <source>
        <strain evidence="3">JCM 17923</strain>
    </source>
</reference>
<feature type="chain" id="PRO_5047045887" description="DUF4840 domain-containing protein" evidence="1">
    <location>
        <begin position="23"/>
        <end position="217"/>
    </location>
</feature>
<comment type="caution">
    <text evidence="2">The sequence shown here is derived from an EMBL/GenBank/DDBJ whole genome shotgun (WGS) entry which is preliminary data.</text>
</comment>
<evidence type="ECO:0000313" key="3">
    <source>
        <dbReference type="Proteomes" id="UP001501153"/>
    </source>
</evidence>
<keyword evidence="1" id="KW-0732">Signal</keyword>
<name>A0ABP8IS67_9BACT</name>
<evidence type="ECO:0008006" key="4">
    <source>
        <dbReference type="Google" id="ProtNLM"/>
    </source>
</evidence>
<protein>
    <recommendedName>
        <fullName evidence="4">DUF4840 domain-containing protein</fullName>
    </recommendedName>
</protein>
<sequence>MSNLFNIRRACCLAFGLLMASACSVSERVKEAPGSQPSSSTQDLSRDELRAYNQLQYRMNRLDEARLGGQDILFVQQANDLSAQQQATLQQALQSGNLPLKLRTRIFARNPTREAVQLQQLDYQVMLDGQPLATGSTGASTPVEANTIITLPVAIDLNVAPKLTGGATPLSFAAGLANLTEGQQRLQLLIRPTYLSASGRSFQPGDFEPVALVGTKL</sequence>
<proteinExistence type="predicted"/>
<gene>
    <name evidence="2" type="ORF">GCM10023185_44230</name>
</gene>
<feature type="signal peptide" evidence="1">
    <location>
        <begin position="1"/>
        <end position="22"/>
    </location>
</feature>
<organism evidence="2 3">
    <name type="scientific">Hymenobacter saemangeumensis</name>
    <dbReference type="NCBI Taxonomy" id="1084522"/>
    <lineage>
        <taxon>Bacteria</taxon>
        <taxon>Pseudomonadati</taxon>
        <taxon>Bacteroidota</taxon>
        <taxon>Cytophagia</taxon>
        <taxon>Cytophagales</taxon>
        <taxon>Hymenobacteraceae</taxon>
        <taxon>Hymenobacter</taxon>
    </lineage>
</organism>
<dbReference type="EMBL" id="BAABGZ010000081">
    <property type="protein sequence ID" value="GAA4370036.1"/>
    <property type="molecule type" value="Genomic_DNA"/>
</dbReference>
<dbReference type="Proteomes" id="UP001501153">
    <property type="component" value="Unassembled WGS sequence"/>
</dbReference>
<dbReference type="Gene3D" id="2.60.40.1820">
    <property type="match status" value="1"/>
</dbReference>
<evidence type="ECO:0000313" key="2">
    <source>
        <dbReference type="EMBL" id="GAA4370036.1"/>
    </source>
</evidence>
<keyword evidence="3" id="KW-1185">Reference proteome</keyword>